<feature type="domain" description="F-box" evidence="1">
    <location>
        <begin position="18"/>
        <end position="64"/>
    </location>
</feature>
<dbReference type="InterPro" id="IPR036047">
    <property type="entry name" value="F-box-like_dom_sf"/>
</dbReference>
<dbReference type="Pfam" id="PF00646">
    <property type="entry name" value="F-box"/>
    <property type="match status" value="1"/>
</dbReference>
<dbReference type="InterPro" id="IPR001810">
    <property type="entry name" value="F-box_dom"/>
</dbReference>
<protein>
    <recommendedName>
        <fullName evidence="1">F-box domain-containing protein</fullName>
    </recommendedName>
</protein>
<name>A0A4Y7SJ58_COPMI</name>
<dbReference type="AlphaFoldDB" id="A0A4Y7SJ58"/>
<dbReference type="SMART" id="SM00256">
    <property type="entry name" value="FBOX"/>
    <property type="match status" value="1"/>
</dbReference>
<dbReference type="SUPFAM" id="SSF81383">
    <property type="entry name" value="F-box domain"/>
    <property type="match status" value="1"/>
</dbReference>
<evidence type="ECO:0000259" key="1">
    <source>
        <dbReference type="PROSITE" id="PS50181"/>
    </source>
</evidence>
<organism evidence="2 3">
    <name type="scientific">Coprinellus micaceus</name>
    <name type="common">Glistening ink-cap mushroom</name>
    <name type="synonym">Coprinus micaceus</name>
    <dbReference type="NCBI Taxonomy" id="71717"/>
    <lineage>
        <taxon>Eukaryota</taxon>
        <taxon>Fungi</taxon>
        <taxon>Dikarya</taxon>
        <taxon>Basidiomycota</taxon>
        <taxon>Agaricomycotina</taxon>
        <taxon>Agaricomycetes</taxon>
        <taxon>Agaricomycetidae</taxon>
        <taxon>Agaricales</taxon>
        <taxon>Agaricineae</taxon>
        <taxon>Psathyrellaceae</taxon>
        <taxon>Coprinellus</taxon>
    </lineage>
</organism>
<gene>
    <name evidence="2" type="ORF">FA13DRAFT_1741444</name>
</gene>
<accession>A0A4Y7SJ58</accession>
<evidence type="ECO:0000313" key="2">
    <source>
        <dbReference type="EMBL" id="TEB21906.1"/>
    </source>
</evidence>
<comment type="caution">
    <text evidence="2">The sequence shown here is derived from an EMBL/GenBank/DDBJ whole genome shotgun (WGS) entry which is preliminary data.</text>
</comment>
<keyword evidence="3" id="KW-1185">Reference proteome</keyword>
<proteinExistence type="predicted"/>
<sequence>MDSIVRPMRTLSSLPTFGLDDLGIPGDLWIEIAVKLDPLDVLILSETCRTLYSLLTEKSVWIRVLRIVVRSLGSFIPSYSLSSMSVRELQRAAAGPYRWRRIGERGVSHTDSLSPESVITKSLRKWEISVDEVKLVPGGRFAVTRTTEQSPETGEAFPRTITLWDLGLPGVARQAPMRRV</sequence>
<dbReference type="Proteomes" id="UP000298030">
    <property type="component" value="Unassembled WGS sequence"/>
</dbReference>
<dbReference type="PROSITE" id="PS50181">
    <property type="entry name" value="FBOX"/>
    <property type="match status" value="1"/>
</dbReference>
<reference evidence="2 3" key="1">
    <citation type="journal article" date="2019" name="Nat. Ecol. Evol.">
        <title>Megaphylogeny resolves global patterns of mushroom evolution.</title>
        <authorList>
            <person name="Varga T."/>
            <person name="Krizsan K."/>
            <person name="Foldi C."/>
            <person name="Dima B."/>
            <person name="Sanchez-Garcia M."/>
            <person name="Sanchez-Ramirez S."/>
            <person name="Szollosi G.J."/>
            <person name="Szarkandi J.G."/>
            <person name="Papp V."/>
            <person name="Albert L."/>
            <person name="Andreopoulos W."/>
            <person name="Angelini C."/>
            <person name="Antonin V."/>
            <person name="Barry K.W."/>
            <person name="Bougher N.L."/>
            <person name="Buchanan P."/>
            <person name="Buyck B."/>
            <person name="Bense V."/>
            <person name="Catcheside P."/>
            <person name="Chovatia M."/>
            <person name="Cooper J."/>
            <person name="Damon W."/>
            <person name="Desjardin D."/>
            <person name="Finy P."/>
            <person name="Geml J."/>
            <person name="Haridas S."/>
            <person name="Hughes K."/>
            <person name="Justo A."/>
            <person name="Karasinski D."/>
            <person name="Kautmanova I."/>
            <person name="Kiss B."/>
            <person name="Kocsube S."/>
            <person name="Kotiranta H."/>
            <person name="LaButti K.M."/>
            <person name="Lechner B.E."/>
            <person name="Liimatainen K."/>
            <person name="Lipzen A."/>
            <person name="Lukacs Z."/>
            <person name="Mihaltcheva S."/>
            <person name="Morgado L.N."/>
            <person name="Niskanen T."/>
            <person name="Noordeloos M.E."/>
            <person name="Ohm R.A."/>
            <person name="Ortiz-Santana B."/>
            <person name="Ovrebo C."/>
            <person name="Racz N."/>
            <person name="Riley R."/>
            <person name="Savchenko A."/>
            <person name="Shiryaev A."/>
            <person name="Soop K."/>
            <person name="Spirin V."/>
            <person name="Szebenyi C."/>
            <person name="Tomsovsky M."/>
            <person name="Tulloss R.E."/>
            <person name="Uehling J."/>
            <person name="Grigoriev I.V."/>
            <person name="Vagvolgyi C."/>
            <person name="Papp T."/>
            <person name="Martin F.M."/>
            <person name="Miettinen O."/>
            <person name="Hibbett D.S."/>
            <person name="Nagy L.G."/>
        </authorList>
    </citation>
    <scope>NUCLEOTIDE SEQUENCE [LARGE SCALE GENOMIC DNA]</scope>
    <source>
        <strain evidence="2 3">FP101781</strain>
    </source>
</reference>
<dbReference type="EMBL" id="QPFP01000100">
    <property type="protein sequence ID" value="TEB21906.1"/>
    <property type="molecule type" value="Genomic_DNA"/>
</dbReference>
<evidence type="ECO:0000313" key="3">
    <source>
        <dbReference type="Proteomes" id="UP000298030"/>
    </source>
</evidence>
<dbReference type="OrthoDB" id="2688364at2759"/>